<dbReference type="InterPro" id="IPR052263">
    <property type="entry name" value="GPI_Anchor_Biosynth"/>
</dbReference>
<dbReference type="GO" id="GO:0016020">
    <property type="term" value="C:membrane"/>
    <property type="evidence" value="ECO:0007669"/>
    <property type="project" value="UniProtKB-SubCell"/>
</dbReference>
<name>A0A0V0J5M3_SCHSO</name>
<keyword evidence="7" id="KW-0328">Glycosyltransferase</keyword>
<keyword evidence="2 5" id="KW-0812">Transmembrane</keyword>
<evidence type="ECO:0000256" key="3">
    <source>
        <dbReference type="ARBA" id="ARBA00022989"/>
    </source>
</evidence>
<dbReference type="PANTHER" id="PTHR46346">
    <property type="entry name" value="PHOSPHATIDYLINOSITOL N-ACETYLGLUCOSAMINYLTRANSFERASE SUBUNIT P"/>
    <property type="match status" value="1"/>
</dbReference>
<dbReference type="AlphaFoldDB" id="A0A0V0J5M3"/>
<dbReference type="GO" id="GO:0005783">
    <property type="term" value="C:endoplasmic reticulum"/>
    <property type="evidence" value="ECO:0007669"/>
    <property type="project" value="TreeGrafter"/>
</dbReference>
<dbReference type="GO" id="GO:0006506">
    <property type="term" value="P:GPI anchor biosynthetic process"/>
    <property type="evidence" value="ECO:0007669"/>
    <property type="project" value="TreeGrafter"/>
</dbReference>
<gene>
    <name evidence="7" type="primary">PIGP</name>
    <name evidence="7" type="ORF">TR125236</name>
</gene>
<protein>
    <submittedName>
        <fullName evidence="7">Phosphatidylinositol N-acetylglucosaminyltransferase subunit P</fullName>
    </submittedName>
</protein>
<comment type="subcellular location">
    <subcellularLocation>
        <location evidence="1">Membrane</location>
        <topology evidence="1">Multi-pass membrane protein</topology>
    </subcellularLocation>
</comment>
<organism evidence="7">
    <name type="scientific">Schistocephalus solidus</name>
    <name type="common">Tapeworm</name>
    <dbReference type="NCBI Taxonomy" id="70667"/>
    <lineage>
        <taxon>Eukaryota</taxon>
        <taxon>Metazoa</taxon>
        <taxon>Spiralia</taxon>
        <taxon>Lophotrochozoa</taxon>
        <taxon>Platyhelminthes</taxon>
        <taxon>Cestoda</taxon>
        <taxon>Eucestoda</taxon>
        <taxon>Diphyllobothriidea</taxon>
        <taxon>Diphyllobothriidae</taxon>
        <taxon>Schistocephalus</taxon>
    </lineage>
</organism>
<dbReference type="PANTHER" id="PTHR46346:SF1">
    <property type="entry name" value="PHOSPHATIDYLINOSITOL N-ACETYLGLUCOSAMINYLTRANSFERASE SUBUNIT P"/>
    <property type="match status" value="1"/>
</dbReference>
<feature type="domain" description="PIG-P" evidence="6">
    <location>
        <begin position="45"/>
        <end position="177"/>
    </location>
</feature>
<evidence type="ECO:0000256" key="1">
    <source>
        <dbReference type="ARBA" id="ARBA00004141"/>
    </source>
</evidence>
<evidence type="ECO:0000256" key="5">
    <source>
        <dbReference type="SAM" id="Phobius"/>
    </source>
</evidence>
<keyword evidence="3 5" id="KW-1133">Transmembrane helix</keyword>
<dbReference type="InterPro" id="IPR013717">
    <property type="entry name" value="PIG-P"/>
</dbReference>
<keyword evidence="4 5" id="KW-0472">Membrane</keyword>
<proteinExistence type="predicted"/>
<sequence>MGIESSEEDISGTVHAATTSLATAHLRRYRFTLPKSDTSPGPVTKRAVYGFATYIIAWLLFGIYLIWAYVPHEYLAFIGLTYLPSRIWAIIVPWGLIVLLVGGVGTYLYFNGRLVLPQSSIHLLYDDTNSELPFIFTHDYDDPEFQDRQRTLAYTPQSVVLAPMLDVSLDWVNRQLYLSGKR</sequence>
<dbReference type="Pfam" id="PF08510">
    <property type="entry name" value="PIG-P"/>
    <property type="match status" value="1"/>
</dbReference>
<accession>A0A0V0J5M3</accession>
<feature type="transmembrane region" description="Helical" evidence="5">
    <location>
        <begin position="47"/>
        <end position="67"/>
    </location>
</feature>
<evidence type="ECO:0000259" key="6">
    <source>
        <dbReference type="Pfam" id="PF08510"/>
    </source>
</evidence>
<feature type="transmembrane region" description="Helical" evidence="5">
    <location>
        <begin position="87"/>
        <end position="110"/>
    </location>
</feature>
<dbReference type="EMBL" id="GEEE01002514">
    <property type="protein sequence ID" value="JAP60711.1"/>
    <property type="molecule type" value="Transcribed_RNA"/>
</dbReference>
<evidence type="ECO:0000256" key="2">
    <source>
        <dbReference type="ARBA" id="ARBA00022692"/>
    </source>
</evidence>
<evidence type="ECO:0000256" key="4">
    <source>
        <dbReference type="ARBA" id="ARBA00023136"/>
    </source>
</evidence>
<dbReference type="GO" id="GO:0016757">
    <property type="term" value="F:glycosyltransferase activity"/>
    <property type="evidence" value="ECO:0007669"/>
    <property type="project" value="UniProtKB-KW"/>
</dbReference>
<evidence type="ECO:0000313" key="7">
    <source>
        <dbReference type="EMBL" id="JAP60711.1"/>
    </source>
</evidence>
<reference evidence="7" key="1">
    <citation type="submission" date="2016-01" db="EMBL/GenBank/DDBJ databases">
        <title>Reference transcriptome for the parasite Schistocephalus solidus: insights into the molecular evolution of parasitism.</title>
        <authorList>
            <person name="Hebert F.O."/>
            <person name="Grambauer S."/>
            <person name="Barber I."/>
            <person name="Landry C.R."/>
            <person name="Aubin-Horth N."/>
        </authorList>
    </citation>
    <scope>NUCLEOTIDE SEQUENCE</scope>
</reference>
<keyword evidence="7" id="KW-0808">Transferase</keyword>